<evidence type="ECO:0000313" key="5">
    <source>
        <dbReference type="Proteomes" id="UP001176468"/>
    </source>
</evidence>
<reference evidence="4" key="1">
    <citation type="submission" date="2023-07" db="EMBL/GenBank/DDBJ databases">
        <authorList>
            <person name="Kim M.K."/>
        </authorList>
    </citation>
    <scope>NUCLEOTIDE SEQUENCE</scope>
    <source>
        <strain evidence="4">CA1-15</strain>
    </source>
</reference>
<keyword evidence="2" id="KW-0812">Transmembrane</keyword>
<keyword evidence="2" id="KW-1133">Transmembrane helix</keyword>
<feature type="transmembrane region" description="Helical" evidence="2">
    <location>
        <begin position="294"/>
        <end position="315"/>
    </location>
</feature>
<dbReference type="CDD" id="cd07341">
    <property type="entry name" value="M56_BlaR1_MecR1_like"/>
    <property type="match status" value="1"/>
</dbReference>
<evidence type="ECO:0000256" key="2">
    <source>
        <dbReference type="SAM" id="Phobius"/>
    </source>
</evidence>
<evidence type="ECO:0000313" key="4">
    <source>
        <dbReference type="EMBL" id="MDO7841037.1"/>
    </source>
</evidence>
<comment type="caution">
    <text evidence="4">The sequence shown here is derived from an EMBL/GenBank/DDBJ whole genome shotgun (WGS) entry which is preliminary data.</text>
</comment>
<feature type="region of interest" description="Disordered" evidence="1">
    <location>
        <begin position="376"/>
        <end position="417"/>
    </location>
</feature>
<dbReference type="InterPro" id="IPR008756">
    <property type="entry name" value="Peptidase_M56"/>
</dbReference>
<feature type="transmembrane region" description="Helical" evidence="2">
    <location>
        <begin position="103"/>
        <end position="127"/>
    </location>
</feature>
<dbReference type="RefSeq" id="WP_304559429.1">
    <property type="nucleotide sequence ID" value="NZ_JAUQSZ010000001.1"/>
</dbReference>
<dbReference type="EMBL" id="JAUQSZ010000001">
    <property type="protein sequence ID" value="MDO7841037.1"/>
    <property type="molecule type" value="Genomic_DNA"/>
</dbReference>
<gene>
    <name evidence="4" type="ORF">Q5H94_01750</name>
</gene>
<sequence length="544" mass="57687">MIAGFTGWAIEALLASAALMLLVLAIRRPVRKMFGPDVAYALWALPVLRLCLPPLPQEWRQAAITPVTPIAKAASEQFTVLFVDAAPAAATAHTAAAAAAEPLLSWAMIAPAAAFLWFAGALYFIIWHTLAHNRFCKSLLADAATIDASAGIRVIESDVAKGPLAFGVLRRYVAFPRDFGALYEAQERDLALAHELGHHARGDLVANWVALVVLALHWFNPVAWYAFRAFRADQEVANDARVLAGRPAITRHTYACAILKAAHGGQVSAACHLHTIDDLKGRLRMLTTNRVSRVRLFGGASLATLLGVSALALTASGTQAAEHMRISVKKVTGVDIARLDPVAPIAAAVAPTPVTPVTPIVPGSVEAPAAPLAPVAPQAQPAPAAVPAPPAPPVPPAPDDEALATSDHTEATDGRITRRHYVRVGKDGRVVTSDSFPDMPEIASMNCTGDGGRRQMVIHQNEGDHRKIIICTNRIQKMAAHAAEMAANAPDIERRAYASALDSLRAARARMAEDASLAGQARAEALGAMDQSIAELQQDLARAK</sequence>
<dbReference type="Pfam" id="PF05569">
    <property type="entry name" value="Peptidase_M56"/>
    <property type="match status" value="1"/>
</dbReference>
<evidence type="ECO:0000259" key="3">
    <source>
        <dbReference type="Pfam" id="PF05569"/>
    </source>
</evidence>
<dbReference type="PANTHER" id="PTHR34978">
    <property type="entry name" value="POSSIBLE SENSOR-TRANSDUCER PROTEIN BLAR"/>
    <property type="match status" value="1"/>
</dbReference>
<dbReference type="InterPro" id="IPR052173">
    <property type="entry name" value="Beta-lactam_resp_regulator"/>
</dbReference>
<feature type="compositionally biased region" description="Pro residues" evidence="1">
    <location>
        <begin position="384"/>
        <end position="397"/>
    </location>
</feature>
<feature type="transmembrane region" description="Helical" evidence="2">
    <location>
        <begin position="6"/>
        <end position="26"/>
    </location>
</feature>
<feature type="compositionally biased region" description="Basic and acidic residues" evidence="1">
    <location>
        <begin position="407"/>
        <end position="416"/>
    </location>
</feature>
<dbReference type="Proteomes" id="UP001176468">
    <property type="component" value="Unassembled WGS sequence"/>
</dbReference>
<protein>
    <submittedName>
        <fullName evidence="4">M56 family metallopeptidase</fullName>
    </submittedName>
</protein>
<accession>A0ABT8ZV06</accession>
<feature type="domain" description="Peptidase M56" evidence="3">
    <location>
        <begin position="10"/>
        <end position="286"/>
    </location>
</feature>
<organism evidence="4 5">
    <name type="scientific">Sphingomonas immobilis</name>
    <dbReference type="NCBI Taxonomy" id="3063997"/>
    <lineage>
        <taxon>Bacteria</taxon>
        <taxon>Pseudomonadati</taxon>
        <taxon>Pseudomonadota</taxon>
        <taxon>Alphaproteobacteria</taxon>
        <taxon>Sphingomonadales</taxon>
        <taxon>Sphingomonadaceae</taxon>
        <taxon>Sphingomonas</taxon>
    </lineage>
</organism>
<keyword evidence="2" id="KW-0472">Membrane</keyword>
<name>A0ABT8ZV06_9SPHN</name>
<evidence type="ECO:0000256" key="1">
    <source>
        <dbReference type="SAM" id="MobiDB-lite"/>
    </source>
</evidence>
<dbReference type="PANTHER" id="PTHR34978:SF3">
    <property type="entry name" value="SLR0241 PROTEIN"/>
    <property type="match status" value="1"/>
</dbReference>
<keyword evidence="5" id="KW-1185">Reference proteome</keyword>
<proteinExistence type="predicted"/>